<accession>A0ABV0Z792</accession>
<protein>
    <submittedName>
        <fullName evidence="1">Uncharacterized protein</fullName>
    </submittedName>
</protein>
<sequence length="111" mass="12228">MEVADECLPLFSIVDAISLTVSERIHGIQKHPHMTRIPKNTDNEISNEIIIFSHLPKVLENHSSSLPPIPEYSSISLLNVRKPSIARVTEPSGAVSLGINVQHMSPNIESI</sequence>
<keyword evidence="2" id="KW-1185">Reference proteome</keyword>
<evidence type="ECO:0000313" key="1">
    <source>
        <dbReference type="EMBL" id="MEQ2301747.1"/>
    </source>
</evidence>
<evidence type="ECO:0000313" key="2">
    <source>
        <dbReference type="Proteomes" id="UP001469553"/>
    </source>
</evidence>
<dbReference type="EMBL" id="JAHRIP010054988">
    <property type="protein sequence ID" value="MEQ2301747.1"/>
    <property type="molecule type" value="Genomic_DNA"/>
</dbReference>
<comment type="caution">
    <text evidence="1">The sequence shown here is derived from an EMBL/GenBank/DDBJ whole genome shotgun (WGS) entry which is preliminary data.</text>
</comment>
<organism evidence="1 2">
    <name type="scientific">Ameca splendens</name>
    <dbReference type="NCBI Taxonomy" id="208324"/>
    <lineage>
        <taxon>Eukaryota</taxon>
        <taxon>Metazoa</taxon>
        <taxon>Chordata</taxon>
        <taxon>Craniata</taxon>
        <taxon>Vertebrata</taxon>
        <taxon>Euteleostomi</taxon>
        <taxon>Actinopterygii</taxon>
        <taxon>Neopterygii</taxon>
        <taxon>Teleostei</taxon>
        <taxon>Neoteleostei</taxon>
        <taxon>Acanthomorphata</taxon>
        <taxon>Ovalentaria</taxon>
        <taxon>Atherinomorphae</taxon>
        <taxon>Cyprinodontiformes</taxon>
        <taxon>Goodeidae</taxon>
        <taxon>Ameca</taxon>
    </lineage>
</organism>
<name>A0ABV0Z792_9TELE</name>
<proteinExistence type="predicted"/>
<reference evidence="1 2" key="1">
    <citation type="submission" date="2021-06" db="EMBL/GenBank/DDBJ databases">
        <authorList>
            <person name="Palmer J.M."/>
        </authorList>
    </citation>
    <scope>NUCLEOTIDE SEQUENCE [LARGE SCALE GENOMIC DNA]</scope>
    <source>
        <strain evidence="1 2">AS_MEX2019</strain>
        <tissue evidence="1">Muscle</tissue>
    </source>
</reference>
<dbReference type="Proteomes" id="UP001469553">
    <property type="component" value="Unassembled WGS sequence"/>
</dbReference>
<gene>
    <name evidence="1" type="ORF">AMECASPLE_039230</name>
</gene>